<feature type="compositionally biased region" description="Low complexity" evidence="1">
    <location>
        <begin position="311"/>
        <end position="346"/>
    </location>
</feature>
<gene>
    <name evidence="3" type="ORF">HanXRQr2_Chr06g0244931</name>
</gene>
<evidence type="ECO:0000259" key="2">
    <source>
        <dbReference type="Pfam" id="PF03732"/>
    </source>
</evidence>
<comment type="caution">
    <text evidence="3">The sequence shown here is derived from an EMBL/GenBank/DDBJ whole genome shotgun (WGS) entry which is preliminary data.</text>
</comment>
<name>A0A9K3IRC8_HELAN</name>
<dbReference type="Proteomes" id="UP000215914">
    <property type="component" value="Unassembled WGS sequence"/>
</dbReference>
<evidence type="ECO:0000313" key="3">
    <source>
        <dbReference type="EMBL" id="KAF5801166.1"/>
    </source>
</evidence>
<dbReference type="CDD" id="cd00303">
    <property type="entry name" value="retropepsin_like"/>
    <property type="match status" value="1"/>
</dbReference>
<dbReference type="InterPro" id="IPR021109">
    <property type="entry name" value="Peptidase_aspartic_dom_sf"/>
</dbReference>
<dbReference type="InterPro" id="IPR005162">
    <property type="entry name" value="Retrotrans_gag_dom"/>
</dbReference>
<dbReference type="PANTHER" id="PTHR33067">
    <property type="entry name" value="RNA-DIRECTED DNA POLYMERASE-RELATED"/>
    <property type="match status" value="1"/>
</dbReference>
<dbReference type="Gene3D" id="2.40.70.10">
    <property type="entry name" value="Acid Proteases"/>
    <property type="match status" value="1"/>
</dbReference>
<accession>A0A9K3IRC8</accession>
<dbReference type="EMBL" id="MNCJ02000321">
    <property type="protein sequence ID" value="KAF5801166.1"/>
    <property type="molecule type" value="Genomic_DNA"/>
</dbReference>
<proteinExistence type="predicted"/>
<dbReference type="Gramene" id="mRNA:HanXRQr2_Chr06g0244931">
    <property type="protein sequence ID" value="CDS:HanXRQr2_Chr06g0244931.1"/>
    <property type="gene ID" value="HanXRQr2_Chr06g0244931"/>
</dbReference>
<feature type="domain" description="Retrotransposon gag" evidence="2">
    <location>
        <begin position="79"/>
        <end position="171"/>
    </location>
</feature>
<reference evidence="3" key="1">
    <citation type="journal article" date="2017" name="Nature">
        <title>The sunflower genome provides insights into oil metabolism, flowering and Asterid evolution.</title>
        <authorList>
            <person name="Badouin H."/>
            <person name="Gouzy J."/>
            <person name="Grassa C.J."/>
            <person name="Murat F."/>
            <person name="Staton S.E."/>
            <person name="Cottret L."/>
            <person name="Lelandais-Briere C."/>
            <person name="Owens G.L."/>
            <person name="Carrere S."/>
            <person name="Mayjonade B."/>
            <person name="Legrand L."/>
            <person name="Gill N."/>
            <person name="Kane N.C."/>
            <person name="Bowers J.E."/>
            <person name="Hubner S."/>
            <person name="Bellec A."/>
            <person name="Berard A."/>
            <person name="Berges H."/>
            <person name="Blanchet N."/>
            <person name="Boniface M.C."/>
            <person name="Brunel D."/>
            <person name="Catrice O."/>
            <person name="Chaidir N."/>
            <person name="Claudel C."/>
            <person name="Donnadieu C."/>
            <person name="Faraut T."/>
            <person name="Fievet G."/>
            <person name="Helmstetter N."/>
            <person name="King M."/>
            <person name="Knapp S.J."/>
            <person name="Lai Z."/>
            <person name="Le Paslier M.C."/>
            <person name="Lippi Y."/>
            <person name="Lorenzon L."/>
            <person name="Mandel J.R."/>
            <person name="Marage G."/>
            <person name="Marchand G."/>
            <person name="Marquand E."/>
            <person name="Bret-Mestries E."/>
            <person name="Morien E."/>
            <person name="Nambeesan S."/>
            <person name="Nguyen T."/>
            <person name="Pegot-Espagnet P."/>
            <person name="Pouilly N."/>
            <person name="Raftis F."/>
            <person name="Sallet E."/>
            <person name="Schiex T."/>
            <person name="Thomas J."/>
            <person name="Vandecasteele C."/>
            <person name="Vares D."/>
            <person name="Vear F."/>
            <person name="Vautrin S."/>
            <person name="Crespi M."/>
            <person name="Mangin B."/>
            <person name="Burke J.M."/>
            <person name="Salse J."/>
            <person name="Munos S."/>
            <person name="Vincourt P."/>
            <person name="Rieseberg L.H."/>
            <person name="Langlade N.B."/>
        </authorList>
    </citation>
    <scope>NUCLEOTIDE SEQUENCE</scope>
    <source>
        <tissue evidence="3">Leaves</tissue>
    </source>
</reference>
<dbReference type="OrthoDB" id="1305902at2759"/>
<dbReference type="Pfam" id="PF03732">
    <property type="entry name" value="Retrotrans_gag"/>
    <property type="match status" value="1"/>
</dbReference>
<organism evidence="3 4">
    <name type="scientific">Helianthus annuus</name>
    <name type="common">Common sunflower</name>
    <dbReference type="NCBI Taxonomy" id="4232"/>
    <lineage>
        <taxon>Eukaryota</taxon>
        <taxon>Viridiplantae</taxon>
        <taxon>Streptophyta</taxon>
        <taxon>Embryophyta</taxon>
        <taxon>Tracheophyta</taxon>
        <taxon>Spermatophyta</taxon>
        <taxon>Magnoliopsida</taxon>
        <taxon>eudicotyledons</taxon>
        <taxon>Gunneridae</taxon>
        <taxon>Pentapetalae</taxon>
        <taxon>asterids</taxon>
        <taxon>campanulids</taxon>
        <taxon>Asterales</taxon>
        <taxon>Asteraceae</taxon>
        <taxon>Asteroideae</taxon>
        <taxon>Heliantheae alliance</taxon>
        <taxon>Heliantheae</taxon>
        <taxon>Helianthus</taxon>
    </lineage>
</organism>
<evidence type="ECO:0000256" key="1">
    <source>
        <dbReference type="SAM" id="MobiDB-lite"/>
    </source>
</evidence>
<evidence type="ECO:0000313" key="4">
    <source>
        <dbReference type="Proteomes" id="UP000215914"/>
    </source>
</evidence>
<protein>
    <submittedName>
        <fullName evidence="3">Retrotransposon gag domain, aspartic peptidase domain superfamily</fullName>
    </submittedName>
</protein>
<keyword evidence="4" id="KW-1185">Reference proteome</keyword>
<dbReference type="PANTHER" id="PTHR33067:SF37">
    <property type="entry name" value="RETROTRANSPOSON GAG DOMAIN, ASPARTIC PEPTIDASE DOMAIN SUPERFAMILY"/>
    <property type="match status" value="1"/>
</dbReference>
<feature type="compositionally biased region" description="Polar residues" evidence="1">
    <location>
        <begin position="288"/>
        <end position="303"/>
    </location>
</feature>
<feature type="region of interest" description="Disordered" evidence="1">
    <location>
        <begin position="284"/>
        <end position="351"/>
    </location>
</feature>
<dbReference type="AlphaFoldDB" id="A0A9K3IRC8"/>
<reference evidence="3" key="2">
    <citation type="submission" date="2020-06" db="EMBL/GenBank/DDBJ databases">
        <title>Helianthus annuus Genome sequencing and assembly Release 2.</title>
        <authorList>
            <person name="Gouzy J."/>
            <person name="Langlade N."/>
            <person name="Munos S."/>
        </authorList>
    </citation>
    <scope>NUCLEOTIDE SEQUENCE</scope>
    <source>
        <tissue evidence="3">Leaves</tissue>
    </source>
</reference>
<sequence>MAAEQTLRQWATRDVPQQPLCINYPTVENFELKSGLIHLLPLFRGLENEDPHKFLKEFHVVCSGMKPHNVTEDQIKLRAFPFALQDSAKEWLYYLPPGSVTTWNALAKLFLDKYFSEVKASILRKEIIEIKQLKREALHTYWERFKKLCARCPQHGITDHQLLQYFCEGLSPLERRLINASSGGALIDKTPTQIRALISSIAEDTKHSAQDEEWYTDVPRAVKEVSTPHIETQLAELTKAVMQLTKDKSAEPQGRACGICLQFGHPTDMCPTLQEDVEQAQALGGYPGQNSRQYEQPLGNQNWGHPPNMNFQQRPQQYQQRPTFQGNQQPQNFQPRQQQPAQQQTGSSGMSLEDIVKSLATSTHTFQLETKASIKNLEQQMAQLASSVSKLESQGKLPAQTENNPKHNVSAITLRSGKSYDGPSMQEEEEIVVEKKDQDKEKVQESVRSELKFTPIAPFPSRLRSTKKEREEQEIMETFRKVEVNIPLLDAIKQVPRYAKFLKELCTSKKKLKGNETVKVSENVSAVLQKRLPPKCKDPGVFTVPCKLGNITVPRAMLDLGASINVLPYSIFKTLIVGPLKRTGVVIQLADRSIVRPKGVLEDILVQVNELVFPADFYVLDMEGDEAPNSSSILLGRPFLKTARTKIDVYNGTLSMEFDGEVINFNIDDAMRYPSDVSSLNYIDVIEPLTDECFELSKHDVPALVSNGSIDEASTKELTEKLKLGEDLMDVTILMDPQKKAKERASKMKSPSIVQKVLPCIEQAPD</sequence>